<dbReference type="AlphaFoldDB" id="A0A553QSZ4"/>
<name>A0A553QSZ4_9TELE</name>
<gene>
    <name evidence="1" type="ORF">DNTS_008624</name>
</gene>
<organism evidence="1 2">
    <name type="scientific">Danionella cerebrum</name>
    <dbReference type="NCBI Taxonomy" id="2873325"/>
    <lineage>
        <taxon>Eukaryota</taxon>
        <taxon>Metazoa</taxon>
        <taxon>Chordata</taxon>
        <taxon>Craniata</taxon>
        <taxon>Vertebrata</taxon>
        <taxon>Euteleostomi</taxon>
        <taxon>Actinopterygii</taxon>
        <taxon>Neopterygii</taxon>
        <taxon>Teleostei</taxon>
        <taxon>Ostariophysi</taxon>
        <taxon>Cypriniformes</taxon>
        <taxon>Danionidae</taxon>
        <taxon>Danioninae</taxon>
        <taxon>Danionella</taxon>
    </lineage>
</organism>
<keyword evidence="2" id="KW-1185">Reference proteome</keyword>
<reference evidence="1 2" key="1">
    <citation type="journal article" date="2019" name="Sci. Data">
        <title>Hybrid genome assembly and annotation of Danionella translucida.</title>
        <authorList>
            <person name="Kadobianskyi M."/>
            <person name="Schulze L."/>
            <person name="Schuelke M."/>
            <person name="Judkewitz B."/>
        </authorList>
    </citation>
    <scope>NUCLEOTIDE SEQUENCE [LARGE SCALE GENOMIC DNA]</scope>
    <source>
        <strain evidence="1 2">Bolton</strain>
    </source>
</reference>
<dbReference type="Proteomes" id="UP000316079">
    <property type="component" value="Unassembled WGS sequence"/>
</dbReference>
<evidence type="ECO:0000313" key="1">
    <source>
        <dbReference type="EMBL" id="TRY93101.1"/>
    </source>
</evidence>
<sequence>MRIMCGTQYSTNFWIPVLQTASMKYLMIWNQDNTVSRFSTCFTTNHMEGLVSYDAQ</sequence>
<proteinExistence type="predicted"/>
<accession>A0A553QSZ4</accession>
<evidence type="ECO:0000313" key="2">
    <source>
        <dbReference type="Proteomes" id="UP000316079"/>
    </source>
</evidence>
<dbReference type="OrthoDB" id="9932619at2759"/>
<dbReference type="EMBL" id="SRMA01025571">
    <property type="protein sequence ID" value="TRY93101.1"/>
    <property type="molecule type" value="Genomic_DNA"/>
</dbReference>
<protein>
    <submittedName>
        <fullName evidence="1">Uncharacterized protein</fullName>
    </submittedName>
</protein>
<comment type="caution">
    <text evidence="1">The sequence shown here is derived from an EMBL/GenBank/DDBJ whole genome shotgun (WGS) entry which is preliminary data.</text>
</comment>